<feature type="transmembrane region" description="Helical" evidence="8">
    <location>
        <begin position="341"/>
        <end position="360"/>
    </location>
</feature>
<feature type="transmembrane region" description="Helical" evidence="8">
    <location>
        <begin position="194"/>
        <end position="214"/>
    </location>
</feature>
<evidence type="ECO:0000256" key="6">
    <source>
        <dbReference type="ARBA" id="ARBA00024338"/>
    </source>
</evidence>
<gene>
    <name evidence="10" type="primary">100633001</name>
</gene>
<dbReference type="Pfam" id="PF07690">
    <property type="entry name" value="MFS_1"/>
    <property type="match status" value="1"/>
</dbReference>
<evidence type="ECO:0000256" key="3">
    <source>
        <dbReference type="ARBA" id="ARBA00022692"/>
    </source>
</evidence>
<dbReference type="GO" id="GO:0016020">
    <property type="term" value="C:membrane"/>
    <property type="evidence" value="ECO:0007669"/>
    <property type="project" value="UniProtKB-SubCell"/>
</dbReference>
<feature type="transmembrane region" description="Helical" evidence="8">
    <location>
        <begin position="220"/>
        <end position="242"/>
    </location>
</feature>
<evidence type="ECO:0000256" key="8">
    <source>
        <dbReference type="SAM" id="Phobius"/>
    </source>
</evidence>
<dbReference type="CDD" id="cd17328">
    <property type="entry name" value="MFS_spinster_like"/>
    <property type="match status" value="1"/>
</dbReference>
<keyword evidence="2" id="KW-0813">Transport</keyword>
<feature type="domain" description="Major facilitator superfamily (MFS) profile" evidence="9">
    <location>
        <begin position="61"/>
        <end position="549"/>
    </location>
</feature>
<feature type="transmembrane region" description="Helical" evidence="8">
    <location>
        <begin position="254"/>
        <end position="271"/>
    </location>
</feature>
<feature type="transmembrane region" description="Helical" evidence="8">
    <location>
        <begin position="419"/>
        <end position="441"/>
    </location>
</feature>
<evidence type="ECO:0000256" key="1">
    <source>
        <dbReference type="ARBA" id="ARBA00004141"/>
    </source>
</evidence>
<dbReference type="OMA" id="MHREGER"/>
<dbReference type="PANTHER" id="PTHR23505">
    <property type="entry name" value="SPINSTER"/>
    <property type="match status" value="1"/>
</dbReference>
<keyword evidence="11" id="KW-1185">Reference proteome</keyword>
<comment type="subcellular location">
    <subcellularLocation>
        <location evidence="1">Membrane</location>
        <topology evidence="1">Multi-pass membrane protein</topology>
    </subcellularLocation>
</comment>
<evidence type="ECO:0000256" key="2">
    <source>
        <dbReference type="ARBA" id="ARBA00022448"/>
    </source>
</evidence>
<dbReference type="Gene3D" id="1.20.1250.20">
    <property type="entry name" value="MFS general substrate transporter like domains"/>
    <property type="match status" value="1"/>
</dbReference>
<sequence length="578" mass="64240">MSKEKDPLLNSSEAEKESDVPPPWLNKAPGCLVWLYEHRERIPGYGVVQLLRKASLYSMYVLLILLLVYLVNQLDRYTISITAKYVGLDLHFGTLDCMPNLTLFKQEKLSRSYLVHTMIKDCNKNTSLTTQELCEDYEAMLPNAYNDTTPICAWDHDGAKGLKYQILAGPVFNNLYPIAGIFMGLLADRFNRKILLGLSLLLWSLATGATGFAVSYVMLVIFRMLLALGAAGCNPFALSIIADYFPQELRGSAVGIYYWGIYFGYSLAYAIGNGVNIGLGWRWVFFISALMGIVLVPLVFFTVKEPKRSTEKDTKAVNGDKGTLNNKKEWSLSESLVQLKLVILTFIMPGMLTLCIAGSIRNAGGYVWAYNTQPFFSLTIDDATIAAYMSVIPLVGGSIGAVVGGLISDLLVKGRGPYARIWVLIISQIIAAPFAAGALFLPEPWCFLSLIPSNVFGEMWIGVLSAIVLDISPKKIRTTVIAVYLFIITVIGGNFNIVVAPIQKALKKHIDGDDTTKELRSMRWTLFLTFPCLYALSSILFVVAFLLMRFDIKWKERKEREHVSLNRPAKSGSVDSVE</sequence>
<feature type="transmembrane region" description="Helical" evidence="8">
    <location>
        <begin position="481"/>
        <end position="502"/>
    </location>
</feature>
<evidence type="ECO:0000256" key="7">
    <source>
        <dbReference type="SAM" id="MobiDB-lite"/>
    </source>
</evidence>
<keyword evidence="3 8" id="KW-0812">Transmembrane</keyword>
<feature type="transmembrane region" description="Helical" evidence="8">
    <location>
        <begin position="283"/>
        <end position="303"/>
    </location>
</feature>
<reference evidence="11" key="1">
    <citation type="journal article" date="2010" name="Nature">
        <title>The Amphimedon queenslandica genome and the evolution of animal complexity.</title>
        <authorList>
            <person name="Srivastava M."/>
            <person name="Simakov O."/>
            <person name="Chapman J."/>
            <person name="Fahey B."/>
            <person name="Gauthier M.E."/>
            <person name="Mitros T."/>
            <person name="Richards G.S."/>
            <person name="Conaco C."/>
            <person name="Dacre M."/>
            <person name="Hellsten U."/>
            <person name="Larroux C."/>
            <person name="Putnam N.H."/>
            <person name="Stanke M."/>
            <person name="Adamska M."/>
            <person name="Darling A."/>
            <person name="Degnan S.M."/>
            <person name="Oakley T.H."/>
            <person name="Plachetzki D.C."/>
            <person name="Zhai Y."/>
            <person name="Adamski M."/>
            <person name="Calcino A."/>
            <person name="Cummins S.F."/>
            <person name="Goodstein D.M."/>
            <person name="Harris C."/>
            <person name="Jackson D.J."/>
            <person name="Leys S.P."/>
            <person name="Shu S."/>
            <person name="Woodcroft B.J."/>
            <person name="Vervoort M."/>
            <person name="Kosik K.S."/>
            <person name="Manning G."/>
            <person name="Degnan B.M."/>
            <person name="Rokhsar D.S."/>
        </authorList>
    </citation>
    <scope>NUCLEOTIDE SEQUENCE [LARGE SCALE GENOMIC DNA]</scope>
</reference>
<evidence type="ECO:0000256" key="5">
    <source>
        <dbReference type="ARBA" id="ARBA00023136"/>
    </source>
</evidence>
<organism evidence="10">
    <name type="scientific">Amphimedon queenslandica</name>
    <name type="common">Sponge</name>
    <dbReference type="NCBI Taxonomy" id="400682"/>
    <lineage>
        <taxon>Eukaryota</taxon>
        <taxon>Metazoa</taxon>
        <taxon>Porifera</taxon>
        <taxon>Demospongiae</taxon>
        <taxon>Heteroscleromorpha</taxon>
        <taxon>Haplosclerida</taxon>
        <taxon>Niphatidae</taxon>
        <taxon>Amphimedon</taxon>
    </lineage>
</organism>
<keyword evidence="4 8" id="KW-1133">Transmembrane helix</keyword>
<evidence type="ECO:0000313" key="10">
    <source>
        <dbReference type="EnsemblMetazoa" id="Aqu2.1.34190_001"/>
    </source>
</evidence>
<feature type="transmembrane region" description="Helical" evidence="8">
    <location>
        <begin position="385"/>
        <end position="407"/>
    </location>
</feature>
<dbReference type="eggNOG" id="KOG1330">
    <property type="taxonomic scope" value="Eukaryota"/>
</dbReference>
<dbReference type="KEGG" id="aqu:100633001"/>
<dbReference type="EnsemblMetazoa" id="XM_011405091.2">
    <property type="protein sequence ID" value="XP_011403393.1"/>
    <property type="gene ID" value="LOC100633001"/>
</dbReference>
<comment type="similarity">
    <text evidence="6">Belongs to the major facilitator superfamily. Spinster (TC 2.A.1.49) family.</text>
</comment>
<keyword evidence="5 8" id="KW-0472">Membrane</keyword>
<feature type="transmembrane region" description="Helical" evidence="8">
    <location>
        <begin position="522"/>
        <end position="548"/>
    </location>
</feature>
<evidence type="ECO:0000256" key="4">
    <source>
        <dbReference type="ARBA" id="ARBA00022989"/>
    </source>
</evidence>
<dbReference type="Proteomes" id="UP000007879">
    <property type="component" value="Unassembled WGS sequence"/>
</dbReference>
<dbReference type="PANTHER" id="PTHR23505:SF79">
    <property type="entry name" value="PROTEIN SPINSTER"/>
    <property type="match status" value="1"/>
</dbReference>
<dbReference type="EnsemblMetazoa" id="Aqu2.1.34190_001">
    <property type="protein sequence ID" value="Aqu2.1.34190_001"/>
    <property type="gene ID" value="Aqu2.1.34190"/>
</dbReference>
<dbReference type="GO" id="GO:0022857">
    <property type="term" value="F:transmembrane transporter activity"/>
    <property type="evidence" value="ECO:0007669"/>
    <property type="project" value="InterPro"/>
</dbReference>
<dbReference type="InterPro" id="IPR036259">
    <property type="entry name" value="MFS_trans_sf"/>
</dbReference>
<dbReference type="AlphaFoldDB" id="A0A1X7V1S1"/>
<dbReference type="SUPFAM" id="SSF103473">
    <property type="entry name" value="MFS general substrate transporter"/>
    <property type="match status" value="1"/>
</dbReference>
<feature type="region of interest" description="Disordered" evidence="7">
    <location>
        <begin position="1"/>
        <end position="22"/>
    </location>
</feature>
<accession>A0A1X7V1S1</accession>
<feature type="compositionally biased region" description="Basic and acidic residues" evidence="7">
    <location>
        <begin position="1"/>
        <end position="19"/>
    </location>
</feature>
<dbReference type="InterPro" id="IPR044770">
    <property type="entry name" value="MFS_spinster-like"/>
</dbReference>
<feature type="transmembrane region" description="Helical" evidence="8">
    <location>
        <begin position="54"/>
        <end position="71"/>
    </location>
</feature>
<evidence type="ECO:0000259" key="9">
    <source>
        <dbReference type="PROSITE" id="PS50850"/>
    </source>
</evidence>
<dbReference type="OrthoDB" id="3639251at2759"/>
<dbReference type="PROSITE" id="PS50850">
    <property type="entry name" value="MFS"/>
    <property type="match status" value="1"/>
</dbReference>
<name>A0A1X7V1S1_AMPQE</name>
<protein>
    <recommendedName>
        <fullName evidence="9">Major facilitator superfamily (MFS) profile domain-containing protein</fullName>
    </recommendedName>
</protein>
<dbReference type="InterPro" id="IPR011701">
    <property type="entry name" value="MFS"/>
</dbReference>
<dbReference type="InterPro" id="IPR020846">
    <property type="entry name" value="MFS_dom"/>
</dbReference>
<evidence type="ECO:0000313" key="11">
    <source>
        <dbReference type="Proteomes" id="UP000007879"/>
    </source>
</evidence>
<reference evidence="10" key="2">
    <citation type="submission" date="2017-05" db="UniProtKB">
        <authorList>
            <consortium name="EnsemblMetazoa"/>
        </authorList>
    </citation>
    <scope>IDENTIFICATION</scope>
</reference>
<feature type="transmembrane region" description="Helical" evidence="8">
    <location>
        <begin position="447"/>
        <end position="469"/>
    </location>
</feature>
<dbReference type="InParanoid" id="A0A1X7V1S1"/>
<proteinExistence type="inferred from homology"/>